<feature type="transmembrane region" description="Helical" evidence="1">
    <location>
        <begin position="351"/>
        <end position="375"/>
    </location>
</feature>
<accession>A0ABZ0SSL9</accession>
<reference evidence="2 3" key="1">
    <citation type="submission" date="2023-11" db="EMBL/GenBank/DDBJ databases">
        <title>Genome sequence of Microbacterium rhizosphaerae KACC 19337.</title>
        <authorList>
            <person name="Choi H."/>
            <person name="Kim S."/>
            <person name="Kim Y."/>
            <person name="Kwon S.-W."/>
            <person name="Heo J."/>
        </authorList>
    </citation>
    <scope>NUCLEOTIDE SEQUENCE [LARGE SCALE GENOMIC DNA]</scope>
    <source>
        <strain evidence="2 3">KACC 19337</strain>
    </source>
</reference>
<evidence type="ECO:0000313" key="2">
    <source>
        <dbReference type="EMBL" id="WPR91145.1"/>
    </source>
</evidence>
<keyword evidence="1" id="KW-1133">Transmembrane helix</keyword>
<dbReference type="EMBL" id="CP139368">
    <property type="protein sequence ID" value="WPR91145.1"/>
    <property type="molecule type" value="Genomic_DNA"/>
</dbReference>
<keyword evidence="1" id="KW-0812">Transmembrane</keyword>
<feature type="transmembrane region" description="Helical" evidence="1">
    <location>
        <begin position="51"/>
        <end position="72"/>
    </location>
</feature>
<dbReference type="Proteomes" id="UP001323798">
    <property type="component" value="Chromosome"/>
</dbReference>
<name>A0ABZ0SSL9_9MICO</name>
<organism evidence="2 3">
    <name type="scientific">Microbacterium rhizosphaerae</name>
    <dbReference type="NCBI Taxonomy" id="1678237"/>
    <lineage>
        <taxon>Bacteria</taxon>
        <taxon>Bacillati</taxon>
        <taxon>Actinomycetota</taxon>
        <taxon>Actinomycetes</taxon>
        <taxon>Micrococcales</taxon>
        <taxon>Microbacteriaceae</taxon>
        <taxon>Microbacterium</taxon>
    </lineage>
</organism>
<gene>
    <name evidence="2" type="ORF">SM116_07630</name>
</gene>
<evidence type="ECO:0000313" key="3">
    <source>
        <dbReference type="Proteomes" id="UP001323798"/>
    </source>
</evidence>
<keyword evidence="1" id="KW-0472">Membrane</keyword>
<feature type="transmembrane region" description="Helical" evidence="1">
    <location>
        <begin position="259"/>
        <end position="276"/>
    </location>
</feature>
<feature type="transmembrane region" description="Helical" evidence="1">
    <location>
        <begin position="421"/>
        <end position="445"/>
    </location>
</feature>
<proteinExistence type="predicted"/>
<feature type="transmembrane region" description="Helical" evidence="1">
    <location>
        <begin position="84"/>
        <end position="105"/>
    </location>
</feature>
<feature type="transmembrane region" description="Helical" evidence="1">
    <location>
        <begin position="282"/>
        <end position="300"/>
    </location>
</feature>
<dbReference type="Pfam" id="PF20176">
    <property type="entry name" value="DUF6541"/>
    <property type="match status" value="1"/>
</dbReference>
<feature type="transmembrane region" description="Helical" evidence="1">
    <location>
        <begin position="230"/>
        <end position="252"/>
    </location>
</feature>
<protein>
    <submittedName>
        <fullName evidence="2">DUF6541 family protein</fullName>
    </submittedName>
</protein>
<dbReference type="InterPro" id="IPR046671">
    <property type="entry name" value="DUF6541"/>
</dbReference>
<feature type="transmembrane region" description="Helical" evidence="1">
    <location>
        <begin position="382"/>
        <end position="401"/>
    </location>
</feature>
<feature type="transmembrane region" description="Helical" evidence="1">
    <location>
        <begin position="162"/>
        <end position="188"/>
    </location>
</feature>
<feature type="transmembrane region" description="Helical" evidence="1">
    <location>
        <begin position="23"/>
        <end position="45"/>
    </location>
</feature>
<feature type="transmembrane region" description="Helical" evidence="1">
    <location>
        <begin position="200"/>
        <end position="224"/>
    </location>
</feature>
<evidence type="ECO:0000256" key="1">
    <source>
        <dbReference type="SAM" id="Phobius"/>
    </source>
</evidence>
<dbReference type="RefSeq" id="WP_320943846.1">
    <property type="nucleotide sequence ID" value="NZ_CP139368.1"/>
</dbReference>
<feature type="transmembrane region" description="Helical" evidence="1">
    <location>
        <begin position="457"/>
        <end position="479"/>
    </location>
</feature>
<sequence>MAALIVIGLPGALIAVALRLRGLWLAAATPLLGFTAIAVASVWSAATGVRWAWWTVLATALVIAGVAFAFMLTIRDTRKSPLVGWRWAPVVAIGSGASLIGYRLIIAIGEPDRFDQAGDNVFHLNAVRWVLDHGDASPLHVMRGLDPLSVVSFYPTTWHATVALACQLSGVAIPVASNALLLLVACLVWPTGAILLARTLFGAATVLVVAAGAICSGFAVYPLILLPYMGTYPLFLSVAMLPASIAALAGCLGLARVSVPSLVALALSILFLPGIVGAHPSAVVMLIVMALPMVYGALWAQRSARRITSSRAILVAILCPAIAFAVILLARTGFAQSTTWKSSTAQAIGEAVLGGFAGQPIPLVLSVLTIVGIIAAIRLSGLSGWVATGIWALTCAVYIAASSNYDFVRLLFTEPWYADAMRIAAFTPVAVIPLAARGAEWLWVWSCRHVDFSTHPARFRIAEVAAALILSCTMVQSWAAQNATRFMQSMFTPTDNQYVSPVGVSADDRTLLARIPSLVPANAVIAGDPWTGASFAFALTGRQVLVPHMLAPITGQTKVFLDGISTSSANGPACRAAKKLGVDWVLELHGGKTLPSRPQYPGLKQLENSPNMELIDRVGDSSLYKIVGCSLG</sequence>
<feature type="transmembrane region" description="Helical" evidence="1">
    <location>
        <begin position="312"/>
        <end position="331"/>
    </location>
</feature>
<keyword evidence="3" id="KW-1185">Reference proteome</keyword>